<dbReference type="RefSeq" id="WP_390265590.1">
    <property type="nucleotide sequence ID" value="NZ_JBHUGH010000037.1"/>
</dbReference>
<feature type="compositionally biased region" description="Low complexity" evidence="1">
    <location>
        <begin position="120"/>
        <end position="136"/>
    </location>
</feature>
<name>A0ABW4S9Z9_9RHOB</name>
<reference evidence="3" key="1">
    <citation type="journal article" date="2019" name="Int. J. Syst. Evol. Microbiol.">
        <title>The Global Catalogue of Microorganisms (GCM) 10K type strain sequencing project: providing services to taxonomists for standard genome sequencing and annotation.</title>
        <authorList>
            <consortium name="The Broad Institute Genomics Platform"/>
            <consortium name="The Broad Institute Genome Sequencing Center for Infectious Disease"/>
            <person name="Wu L."/>
            <person name="Ma J."/>
        </authorList>
    </citation>
    <scope>NUCLEOTIDE SEQUENCE [LARGE SCALE GENOMIC DNA]</scope>
    <source>
        <strain evidence="3">CGMCC 4.7242</strain>
    </source>
</reference>
<feature type="compositionally biased region" description="Basic and acidic residues" evidence="1">
    <location>
        <begin position="90"/>
        <end position="108"/>
    </location>
</feature>
<keyword evidence="3" id="KW-1185">Reference proteome</keyword>
<comment type="caution">
    <text evidence="2">The sequence shown here is derived from an EMBL/GenBank/DDBJ whole genome shotgun (WGS) entry which is preliminary data.</text>
</comment>
<evidence type="ECO:0000313" key="3">
    <source>
        <dbReference type="Proteomes" id="UP001597353"/>
    </source>
</evidence>
<accession>A0ABW4S9Z9</accession>
<protein>
    <submittedName>
        <fullName evidence="2">DUF4177 domain-containing protein</fullName>
    </submittedName>
</protein>
<dbReference type="Proteomes" id="UP001597353">
    <property type="component" value="Unassembled WGS sequence"/>
</dbReference>
<dbReference type="EMBL" id="JBHUGH010000037">
    <property type="protein sequence ID" value="MFD1914323.1"/>
    <property type="molecule type" value="Genomic_DNA"/>
</dbReference>
<feature type="region of interest" description="Disordered" evidence="1">
    <location>
        <begin position="81"/>
        <end position="178"/>
    </location>
</feature>
<evidence type="ECO:0000256" key="1">
    <source>
        <dbReference type="SAM" id="MobiDB-lite"/>
    </source>
</evidence>
<evidence type="ECO:0000313" key="2">
    <source>
        <dbReference type="EMBL" id="MFD1914323.1"/>
    </source>
</evidence>
<organism evidence="2 3">
    <name type="scientific">Halodurantibacterium flavum</name>
    <dbReference type="NCBI Taxonomy" id="1382802"/>
    <lineage>
        <taxon>Bacteria</taxon>
        <taxon>Pseudomonadati</taxon>
        <taxon>Pseudomonadota</taxon>
        <taxon>Alphaproteobacteria</taxon>
        <taxon>Rhodobacterales</taxon>
        <taxon>Paracoccaceae</taxon>
        <taxon>Halodurantibacterium</taxon>
    </lineage>
</organism>
<sequence>MARYEYKVIPAPVRGAKLRGVRDERERFAQTISQVMNDMALQGWEYQRAETLPCEERKGLFKRETSYQNLLVFRRAQHDEAQDAVLSDTPRLKEPALERHSPAAEFREPQVQPVAPPPQAHGSAAPSPAAAAASLRPDAEDGRAPRLGPIRPARPAAKQATITPIQRIQPEGPTPRGE</sequence>
<proteinExistence type="predicted"/>
<gene>
    <name evidence="2" type="ORF">ACFSGJ_19140</name>
</gene>